<organism evidence="1 2">
    <name type="scientific">Candidatus Woesebacteria bacterium RIFCSPLOWO2_01_FULL_39_21</name>
    <dbReference type="NCBI Taxonomy" id="1802519"/>
    <lineage>
        <taxon>Bacteria</taxon>
        <taxon>Candidatus Woeseibacteriota</taxon>
    </lineage>
</organism>
<accession>A0A1F8BHD5</accession>
<dbReference type="AlphaFoldDB" id="A0A1F8BHD5"/>
<comment type="caution">
    <text evidence="1">The sequence shown here is derived from an EMBL/GenBank/DDBJ whole genome shotgun (WGS) entry which is preliminary data.</text>
</comment>
<sequence length="114" mass="13339">MAYDIHITRRNNWFDKEGPVISEEEWKRLVGEDSELKLTDYAESSLKNKPFEIVRLKKHLMGLLSDPITKKDFYFVYSPEKITVSDAERNVVEKMKQVAQKLDAKVQGDEGELY</sequence>
<evidence type="ECO:0000313" key="2">
    <source>
        <dbReference type="Proteomes" id="UP000177082"/>
    </source>
</evidence>
<dbReference type="EMBL" id="MGHF01000017">
    <property type="protein sequence ID" value="OGM63442.1"/>
    <property type="molecule type" value="Genomic_DNA"/>
</dbReference>
<gene>
    <name evidence="1" type="ORF">A2961_03185</name>
</gene>
<proteinExistence type="predicted"/>
<reference evidence="1 2" key="1">
    <citation type="journal article" date="2016" name="Nat. Commun.">
        <title>Thousands of microbial genomes shed light on interconnected biogeochemical processes in an aquifer system.</title>
        <authorList>
            <person name="Anantharaman K."/>
            <person name="Brown C.T."/>
            <person name="Hug L.A."/>
            <person name="Sharon I."/>
            <person name="Castelle C.J."/>
            <person name="Probst A.J."/>
            <person name="Thomas B.C."/>
            <person name="Singh A."/>
            <person name="Wilkins M.J."/>
            <person name="Karaoz U."/>
            <person name="Brodie E.L."/>
            <person name="Williams K.H."/>
            <person name="Hubbard S.S."/>
            <person name="Banfield J.F."/>
        </authorList>
    </citation>
    <scope>NUCLEOTIDE SEQUENCE [LARGE SCALE GENOMIC DNA]</scope>
</reference>
<protein>
    <submittedName>
        <fullName evidence="1">Uncharacterized protein</fullName>
    </submittedName>
</protein>
<evidence type="ECO:0000313" key="1">
    <source>
        <dbReference type="EMBL" id="OGM63442.1"/>
    </source>
</evidence>
<dbReference type="Proteomes" id="UP000177082">
    <property type="component" value="Unassembled WGS sequence"/>
</dbReference>
<dbReference type="STRING" id="1802519.A2961_03185"/>
<name>A0A1F8BHD5_9BACT</name>